<comment type="caution">
    <text evidence="2">The sequence shown here is derived from an EMBL/GenBank/DDBJ whole genome shotgun (WGS) entry which is preliminary data.</text>
</comment>
<dbReference type="GO" id="GO:0051536">
    <property type="term" value="F:iron-sulfur cluster binding"/>
    <property type="evidence" value="ECO:0007669"/>
    <property type="project" value="InterPro"/>
</dbReference>
<feature type="non-terminal residue" evidence="2">
    <location>
        <position position="78"/>
    </location>
</feature>
<proteinExistence type="predicted"/>
<sequence length="78" mass="8363">MMSDISLSIDGRRVSVQKGANILEAAKSIGVSIPHLCFEERFSPISACRLCVVEVEGMESLVAACSHPVAEGMRVKTN</sequence>
<name>A0A523QJ59_UNCAE</name>
<dbReference type="Gene3D" id="3.10.20.740">
    <property type="match status" value="1"/>
</dbReference>
<dbReference type="EMBL" id="SOKU01000186">
    <property type="protein sequence ID" value="TES85679.1"/>
    <property type="molecule type" value="Genomic_DNA"/>
</dbReference>
<organism evidence="2 3">
    <name type="scientific">Aerophobetes bacterium</name>
    <dbReference type="NCBI Taxonomy" id="2030807"/>
    <lineage>
        <taxon>Bacteria</taxon>
        <taxon>Candidatus Aerophobota</taxon>
    </lineage>
</organism>
<accession>A0A523QJ59</accession>
<evidence type="ECO:0000313" key="2">
    <source>
        <dbReference type="EMBL" id="TES85679.1"/>
    </source>
</evidence>
<dbReference type="CDD" id="cd00207">
    <property type="entry name" value="fer2"/>
    <property type="match status" value="1"/>
</dbReference>
<reference evidence="2 3" key="1">
    <citation type="submission" date="2019-03" db="EMBL/GenBank/DDBJ databases">
        <title>Metabolic potential of uncultured bacteria and archaea associated with petroleum seepage in deep-sea sediments.</title>
        <authorList>
            <person name="Dong X."/>
            <person name="Hubert C."/>
        </authorList>
    </citation>
    <scope>NUCLEOTIDE SEQUENCE [LARGE SCALE GENOMIC DNA]</scope>
    <source>
        <strain evidence="2">E44_bin92</strain>
    </source>
</reference>
<feature type="domain" description="2Fe-2S ferredoxin-type" evidence="1">
    <location>
        <begin position="3"/>
        <end position="78"/>
    </location>
</feature>
<dbReference type="InterPro" id="IPR001041">
    <property type="entry name" value="2Fe-2S_ferredoxin-type"/>
</dbReference>
<dbReference type="AlphaFoldDB" id="A0A523QJ59"/>
<dbReference type="Pfam" id="PF13510">
    <property type="entry name" value="Fer2_4"/>
    <property type="match status" value="1"/>
</dbReference>
<evidence type="ECO:0000313" key="3">
    <source>
        <dbReference type="Proteomes" id="UP000320781"/>
    </source>
</evidence>
<dbReference type="InterPro" id="IPR036010">
    <property type="entry name" value="2Fe-2S_ferredoxin-like_sf"/>
</dbReference>
<gene>
    <name evidence="2" type="ORF">E3J95_03890</name>
</gene>
<evidence type="ECO:0000259" key="1">
    <source>
        <dbReference type="PROSITE" id="PS51085"/>
    </source>
</evidence>
<dbReference type="Proteomes" id="UP000320781">
    <property type="component" value="Unassembled WGS sequence"/>
</dbReference>
<dbReference type="SUPFAM" id="SSF54292">
    <property type="entry name" value="2Fe-2S ferredoxin-like"/>
    <property type="match status" value="1"/>
</dbReference>
<dbReference type="PROSITE" id="PS51085">
    <property type="entry name" value="2FE2S_FER_2"/>
    <property type="match status" value="1"/>
</dbReference>
<protein>
    <submittedName>
        <fullName evidence="2">2Fe-2S iron-sulfur cluster binding domain-containing protein</fullName>
    </submittedName>
</protein>